<name>A0A914DBJ3_9BILA</name>
<accession>A0A914DBJ3</accession>
<keyword evidence="2" id="KW-1185">Reference proteome</keyword>
<feature type="transmembrane region" description="Helical" evidence="1">
    <location>
        <begin position="12"/>
        <end position="30"/>
    </location>
</feature>
<sequence>MREYRKILLQNCVIDLMLICSIVLYGPILVASRGFQMAVNNSFFPDVPIIVNFIFAFWYLYFVSLSFALIPVPFVYRYLVLVKNKDIKEFSYLKLYIIPVIVTTIHMGYQSVLFYPTEEKLKQAKTIFHNVFVENGIDHFSTGFVGNILDTVL</sequence>
<keyword evidence="1" id="KW-0472">Membrane</keyword>
<keyword evidence="1" id="KW-1133">Transmembrane helix</keyword>
<feature type="transmembrane region" description="Helical" evidence="1">
    <location>
        <begin position="50"/>
        <end position="79"/>
    </location>
</feature>
<dbReference type="InterPro" id="IPR019428">
    <property type="entry name" value="7TM_GPCR_serpentine_rcpt_Str"/>
</dbReference>
<feature type="transmembrane region" description="Helical" evidence="1">
    <location>
        <begin position="91"/>
        <end position="109"/>
    </location>
</feature>
<protein>
    <submittedName>
        <fullName evidence="3">Uncharacterized protein</fullName>
    </submittedName>
</protein>
<dbReference type="WBParaSite" id="ACRNAN_scaffold2266.g15102.t1">
    <property type="protein sequence ID" value="ACRNAN_scaffold2266.g15102.t1"/>
    <property type="gene ID" value="ACRNAN_scaffold2266.g15102"/>
</dbReference>
<evidence type="ECO:0000256" key="1">
    <source>
        <dbReference type="SAM" id="Phobius"/>
    </source>
</evidence>
<dbReference type="Pfam" id="PF10326">
    <property type="entry name" value="7TM_GPCR_Str"/>
    <property type="match status" value="1"/>
</dbReference>
<dbReference type="AlphaFoldDB" id="A0A914DBJ3"/>
<evidence type="ECO:0000313" key="2">
    <source>
        <dbReference type="Proteomes" id="UP000887540"/>
    </source>
</evidence>
<dbReference type="Proteomes" id="UP000887540">
    <property type="component" value="Unplaced"/>
</dbReference>
<keyword evidence="1" id="KW-0812">Transmembrane</keyword>
<organism evidence="2 3">
    <name type="scientific">Acrobeloides nanus</name>
    <dbReference type="NCBI Taxonomy" id="290746"/>
    <lineage>
        <taxon>Eukaryota</taxon>
        <taxon>Metazoa</taxon>
        <taxon>Ecdysozoa</taxon>
        <taxon>Nematoda</taxon>
        <taxon>Chromadorea</taxon>
        <taxon>Rhabditida</taxon>
        <taxon>Tylenchina</taxon>
        <taxon>Cephalobomorpha</taxon>
        <taxon>Cephaloboidea</taxon>
        <taxon>Cephalobidae</taxon>
        <taxon>Acrobeloides</taxon>
    </lineage>
</organism>
<reference evidence="3" key="1">
    <citation type="submission" date="2022-11" db="UniProtKB">
        <authorList>
            <consortium name="WormBaseParasite"/>
        </authorList>
    </citation>
    <scope>IDENTIFICATION</scope>
</reference>
<proteinExistence type="predicted"/>
<evidence type="ECO:0000313" key="3">
    <source>
        <dbReference type="WBParaSite" id="ACRNAN_scaffold2266.g15102.t1"/>
    </source>
</evidence>